<feature type="domain" description="Trichome birefringence-like C-terminal" evidence="2">
    <location>
        <begin position="6"/>
        <end position="54"/>
    </location>
</feature>
<dbReference type="InterPro" id="IPR026057">
    <property type="entry name" value="TBL_C"/>
</dbReference>
<feature type="non-terminal residue" evidence="3">
    <location>
        <position position="73"/>
    </location>
</feature>
<evidence type="ECO:0000313" key="4">
    <source>
        <dbReference type="Proteomes" id="UP000663844"/>
    </source>
</evidence>
<comment type="similarity">
    <text evidence="1">Belongs to the PC-esterase family. TBL subfamily.</text>
</comment>
<organism evidence="3 4">
    <name type="scientific">Adineta steineri</name>
    <dbReference type="NCBI Taxonomy" id="433720"/>
    <lineage>
        <taxon>Eukaryota</taxon>
        <taxon>Metazoa</taxon>
        <taxon>Spiralia</taxon>
        <taxon>Gnathifera</taxon>
        <taxon>Rotifera</taxon>
        <taxon>Eurotatoria</taxon>
        <taxon>Bdelloidea</taxon>
        <taxon>Adinetida</taxon>
        <taxon>Adinetidae</taxon>
        <taxon>Adineta</taxon>
    </lineage>
</organism>
<name>A0A820CA74_9BILA</name>
<gene>
    <name evidence="3" type="ORF">OXD698_LOCUS41845</name>
</gene>
<dbReference type="Pfam" id="PF13839">
    <property type="entry name" value="PC-Esterase"/>
    <property type="match status" value="1"/>
</dbReference>
<dbReference type="Proteomes" id="UP000663844">
    <property type="component" value="Unassembled WGS sequence"/>
</dbReference>
<accession>A0A820CA74</accession>
<evidence type="ECO:0000259" key="2">
    <source>
        <dbReference type="Pfam" id="PF13839"/>
    </source>
</evidence>
<comment type="caution">
    <text evidence="3">The sequence shown here is derived from an EMBL/GenBank/DDBJ whole genome shotgun (WGS) entry which is preliminary data.</text>
</comment>
<reference evidence="3" key="1">
    <citation type="submission" date="2021-02" db="EMBL/GenBank/DDBJ databases">
        <authorList>
            <person name="Nowell W R."/>
        </authorList>
    </citation>
    <scope>NUCLEOTIDE SEQUENCE</scope>
</reference>
<protein>
    <recommendedName>
        <fullName evidence="2">Trichome birefringence-like C-terminal domain-containing protein</fullName>
    </recommendedName>
</protein>
<proteinExistence type="inferred from homology"/>
<dbReference type="AlphaFoldDB" id="A0A820CA74"/>
<sequence>MTDTISVQKLLDIFQNKRVLIVGDSIMRDVYRDLCCLLTNNSRLLQETELMYNRHNLRNNSLFGDQVHSFHIN</sequence>
<dbReference type="GO" id="GO:0016740">
    <property type="term" value="F:transferase activity"/>
    <property type="evidence" value="ECO:0007669"/>
    <property type="project" value="InterPro"/>
</dbReference>
<evidence type="ECO:0000256" key="1">
    <source>
        <dbReference type="ARBA" id="ARBA00007727"/>
    </source>
</evidence>
<evidence type="ECO:0000313" key="3">
    <source>
        <dbReference type="EMBL" id="CAF4220422.1"/>
    </source>
</evidence>
<dbReference type="EMBL" id="CAJOAZ010010417">
    <property type="protein sequence ID" value="CAF4220422.1"/>
    <property type="molecule type" value="Genomic_DNA"/>
</dbReference>